<evidence type="ECO:0000259" key="2">
    <source>
        <dbReference type="PROSITE" id="PS50164"/>
    </source>
</evidence>
<comment type="similarity">
    <text evidence="1">Belongs to the UPF0213 family.</text>
</comment>
<proteinExistence type="inferred from homology"/>
<dbReference type="InterPro" id="IPR035901">
    <property type="entry name" value="GIY-YIG_endonuc_sf"/>
</dbReference>
<evidence type="ECO:0000313" key="3">
    <source>
        <dbReference type="EMBL" id="MDQ7248223.1"/>
    </source>
</evidence>
<reference evidence="4" key="1">
    <citation type="submission" date="2023-08" db="EMBL/GenBank/DDBJ databases">
        <title>Rhodospirillaceae gen. nov., a novel taxon isolated from the Yangtze River Yuezi River estuary sludge.</title>
        <authorList>
            <person name="Ruan L."/>
        </authorList>
    </citation>
    <scope>NUCLEOTIDE SEQUENCE [LARGE SCALE GENOMIC DNA]</scope>
    <source>
        <strain evidence="4">R-7</strain>
    </source>
</reference>
<comment type="caution">
    <text evidence="3">The sequence shown here is derived from an EMBL/GenBank/DDBJ whole genome shotgun (WGS) entry which is preliminary data.</text>
</comment>
<accession>A0ABU0YKG0</accession>
<gene>
    <name evidence="3" type="ORF">Q8A70_11130</name>
</gene>
<dbReference type="Gene3D" id="3.40.1440.10">
    <property type="entry name" value="GIY-YIG endonuclease"/>
    <property type="match status" value="1"/>
</dbReference>
<dbReference type="PANTHER" id="PTHR34477">
    <property type="entry name" value="UPF0213 PROTEIN YHBQ"/>
    <property type="match status" value="1"/>
</dbReference>
<sequence>MSGCVYILTNKPNGIIYVGVTANLPQRIWDHRNGNGGVFTRRYKLRRLVYVEQHDRIEQAIQREALIKSWPRAWKVRLITGMNPNWDDLYDQING</sequence>
<name>A0ABU0YKG0_9PROT</name>
<dbReference type="CDD" id="cd10448">
    <property type="entry name" value="GIY-YIG_unchar_3"/>
    <property type="match status" value="1"/>
</dbReference>
<dbReference type="InterPro" id="IPR000305">
    <property type="entry name" value="GIY-YIG_endonuc"/>
</dbReference>
<dbReference type="InterPro" id="IPR050190">
    <property type="entry name" value="UPF0213_domain"/>
</dbReference>
<protein>
    <submittedName>
        <fullName evidence="3">GIY-YIG nuclease family protein</fullName>
    </submittedName>
</protein>
<dbReference type="RefSeq" id="WP_379955674.1">
    <property type="nucleotide sequence ID" value="NZ_JAUYVI010000003.1"/>
</dbReference>
<evidence type="ECO:0000256" key="1">
    <source>
        <dbReference type="ARBA" id="ARBA00007435"/>
    </source>
</evidence>
<dbReference type="PROSITE" id="PS50164">
    <property type="entry name" value="GIY_YIG"/>
    <property type="match status" value="1"/>
</dbReference>
<feature type="domain" description="GIY-YIG" evidence="2">
    <location>
        <begin position="1"/>
        <end position="77"/>
    </location>
</feature>
<dbReference type="SUPFAM" id="SSF82771">
    <property type="entry name" value="GIY-YIG endonuclease"/>
    <property type="match status" value="1"/>
</dbReference>
<dbReference type="Pfam" id="PF01541">
    <property type="entry name" value="GIY-YIG"/>
    <property type="match status" value="1"/>
</dbReference>
<dbReference type="SMART" id="SM00465">
    <property type="entry name" value="GIYc"/>
    <property type="match status" value="1"/>
</dbReference>
<dbReference type="EMBL" id="JAUYVI010000003">
    <property type="protein sequence ID" value="MDQ7248223.1"/>
    <property type="molecule type" value="Genomic_DNA"/>
</dbReference>
<keyword evidence="4" id="KW-1185">Reference proteome</keyword>
<evidence type="ECO:0000313" key="4">
    <source>
        <dbReference type="Proteomes" id="UP001230156"/>
    </source>
</evidence>
<organism evidence="3 4">
    <name type="scientific">Dongia sedimenti</name>
    <dbReference type="NCBI Taxonomy" id="3064282"/>
    <lineage>
        <taxon>Bacteria</taxon>
        <taxon>Pseudomonadati</taxon>
        <taxon>Pseudomonadota</taxon>
        <taxon>Alphaproteobacteria</taxon>
        <taxon>Rhodospirillales</taxon>
        <taxon>Dongiaceae</taxon>
        <taxon>Dongia</taxon>
    </lineage>
</organism>
<dbReference type="Proteomes" id="UP001230156">
    <property type="component" value="Unassembled WGS sequence"/>
</dbReference>
<dbReference type="PANTHER" id="PTHR34477:SF5">
    <property type="entry name" value="BSL5627 PROTEIN"/>
    <property type="match status" value="1"/>
</dbReference>